<protein>
    <submittedName>
        <fullName evidence="7">Alkaline phosphatase</fullName>
    </submittedName>
</protein>
<dbReference type="RefSeq" id="WP_284348957.1">
    <property type="nucleotide sequence ID" value="NZ_BRXS01000002.1"/>
</dbReference>
<evidence type="ECO:0000256" key="1">
    <source>
        <dbReference type="ARBA" id="ARBA00022553"/>
    </source>
</evidence>
<accession>A0AA37QDX3</accession>
<dbReference type="GO" id="GO:0046872">
    <property type="term" value="F:metal ion binding"/>
    <property type="evidence" value="ECO:0007669"/>
    <property type="project" value="UniProtKB-KW"/>
</dbReference>
<dbReference type="Gene3D" id="3.30.1360.150">
    <property type="match status" value="1"/>
</dbReference>
<evidence type="ECO:0000313" key="7">
    <source>
        <dbReference type="EMBL" id="GLC24510.1"/>
    </source>
</evidence>
<feature type="active site" description="Phosphothreonine intermediate" evidence="4">
    <location>
        <position position="105"/>
    </location>
</feature>
<dbReference type="GO" id="GO:0004035">
    <property type="term" value="F:alkaline phosphatase activity"/>
    <property type="evidence" value="ECO:0007669"/>
    <property type="project" value="InterPro"/>
</dbReference>
<sequence length="556" mass="60176">MPRPTSAPIAPVLARTAALTGLLLAAPAGGAQAQAVAKTVAPAAASSAAQAQVQPPTLVVFITIDQMRPDYFTRFGAQLTGGLKRLYDGAAVFTEGRYDHAITETAPGHSVTMSGRHPGGTGILLNDEGVPDPYSPLIDSKDVGASPFKFRGSALIDWMRNADSSTRALSVSRKDRGAILPLGRAKQAVYWYAPDMGFTTSSYYADTLPTWVRDFNRRHPISAYAGYVWNPLLPADAYAEVDSVPVENRGRTFTFPHVIPTEPARRVGSELAETPVMDSLTLALALDGLRALNLGRGPAPDLLNISLSTTDNVGHRYGPDSREQHDQILRLDRYLGEFLDALFRERDSTRIVIALTADHGMTPIPGAAKFTRSADPATGVGLVNDTALVSGVRDRLAARGVSRSALLFNYGMLRVDRRAVQAAGLNVDSLVADAMRVIRADPLVARVALRRSLATADTTRDQFARWWRHMLPPDEPVEAVVSLKPWNGWSRYGGIGHNAGNPTDAHVPIMFWGAPFRPGKYADRALVVDMAPTLAEVLGVRPTERVDGRVLRRALR</sequence>
<keyword evidence="1 4" id="KW-0597">Phosphoprotein</keyword>
<reference evidence="7" key="1">
    <citation type="submission" date="2022-08" db="EMBL/GenBank/DDBJ databases">
        <title>Draft genome sequencing of Roseisolibacter agri AW1220.</title>
        <authorList>
            <person name="Tobiishi Y."/>
            <person name="Tonouchi A."/>
        </authorList>
    </citation>
    <scope>NUCLEOTIDE SEQUENCE</scope>
    <source>
        <strain evidence="7">AW1220</strain>
    </source>
</reference>
<comment type="caution">
    <text evidence="7">The sequence shown here is derived from an EMBL/GenBank/DDBJ whole genome shotgun (WGS) entry which is preliminary data.</text>
</comment>
<dbReference type="PIRSF" id="PIRSF031924">
    <property type="entry name" value="Pi-irrepressible_AP"/>
    <property type="match status" value="1"/>
</dbReference>
<dbReference type="PANTHER" id="PTHR10151:SF120">
    <property type="entry name" value="BIS(5'-ADENOSYL)-TRIPHOSPHATASE"/>
    <property type="match status" value="1"/>
</dbReference>
<dbReference type="EMBL" id="BRXS01000002">
    <property type="protein sequence ID" value="GLC24510.1"/>
    <property type="molecule type" value="Genomic_DNA"/>
</dbReference>
<keyword evidence="2" id="KW-0479">Metal-binding</keyword>
<dbReference type="AlphaFoldDB" id="A0AA37QDX3"/>
<organism evidence="7 8">
    <name type="scientific">Roseisolibacter agri</name>
    <dbReference type="NCBI Taxonomy" id="2014610"/>
    <lineage>
        <taxon>Bacteria</taxon>
        <taxon>Pseudomonadati</taxon>
        <taxon>Gemmatimonadota</taxon>
        <taxon>Gemmatimonadia</taxon>
        <taxon>Gemmatimonadales</taxon>
        <taxon>Gemmatimonadaceae</taxon>
        <taxon>Roseisolibacter</taxon>
    </lineage>
</organism>
<proteinExistence type="predicted"/>
<keyword evidence="3 6" id="KW-0732">Signal</keyword>
<gene>
    <name evidence="7" type="ORF">rosag_10230</name>
</gene>
<name>A0AA37QDX3_9BACT</name>
<dbReference type="PANTHER" id="PTHR10151">
    <property type="entry name" value="ECTONUCLEOTIDE PYROPHOSPHATASE/PHOSPHODIESTERASE"/>
    <property type="match status" value="1"/>
</dbReference>
<dbReference type="InterPro" id="IPR017850">
    <property type="entry name" value="Alkaline_phosphatase_core_sf"/>
</dbReference>
<dbReference type="InterPro" id="IPR026263">
    <property type="entry name" value="Alkaline_phosphatase_prok"/>
</dbReference>
<dbReference type="Gene3D" id="3.40.720.10">
    <property type="entry name" value="Alkaline Phosphatase, subunit A"/>
    <property type="match status" value="1"/>
</dbReference>
<feature type="signal peptide" evidence="6">
    <location>
        <begin position="1"/>
        <end position="33"/>
    </location>
</feature>
<dbReference type="Pfam" id="PF01663">
    <property type="entry name" value="Phosphodiest"/>
    <property type="match status" value="1"/>
</dbReference>
<dbReference type="InterPro" id="IPR002591">
    <property type="entry name" value="Phosphodiest/P_Trfase"/>
</dbReference>
<evidence type="ECO:0000256" key="5">
    <source>
        <dbReference type="PIRSR" id="PIRSR031924-51"/>
    </source>
</evidence>
<dbReference type="Proteomes" id="UP001161325">
    <property type="component" value="Unassembled WGS sequence"/>
</dbReference>
<evidence type="ECO:0000256" key="3">
    <source>
        <dbReference type="ARBA" id="ARBA00022729"/>
    </source>
</evidence>
<evidence type="ECO:0000256" key="2">
    <source>
        <dbReference type="ARBA" id="ARBA00022723"/>
    </source>
</evidence>
<evidence type="ECO:0000313" key="8">
    <source>
        <dbReference type="Proteomes" id="UP001161325"/>
    </source>
</evidence>
<keyword evidence="8" id="KW-1185">Reference proteome</keyword>
<feature type="chain" id="PRO_5041357217" evidence="6">
    <location>
        <begin position="34"/>
        <end position="556"/>
    </location>
</feature>
<evidence type="ECO:0000256" key="4">
    <source>
        <dbReference type="PIRSR" id="PIRSR031924-50"/>
    </source>
</evidence>
<feature type="binding site" evidence="5">
    <location>
        <begin position="174"/>
        <end position="176"/>
    </location>
    <ligand>
        <name>substrate</name>
    </ligand>
</feature>
<dbReference type="SUPFAM" id="SSF53649">
    <property type="entry name" value="Alkaline phosphatase-like"/>
    <property type="match status" value="1"/>
</dbReference>
<feature type="binding site" evidence="5">
    <location>
        <position position="126"/>
    </location>
    <ligand>
        <name>substrate</name>
    </ligand>
</feature>
<evidence type="ECO:0000256" key="6">
    <source>
        <dbReference type="SAM" id="SignalP"/>
    </source>
</evidence>